<feature type="domain" description="Phage capsid-like C-terminal" evidence="2">
    <location>
        <begin position="96"/>
        <end position="365"/>
    </location>
</feature>
<evidence type="ECO:0000259" key="2">
    <source>
        <dbReference type="Pfam" id="PF05065"/>
    </source>
</evidence>
<dbReference type="AlphaFoldDB" id="A0A2C0F0R6"/>
<proteinExistence type="predicted"/>
<dbReference type="Pfam" id="PF05065">
    <property type="entry name" value="Phage_capsid"/>
    <property type="match status" value="1"/>
</dbReference>
<sequence>MTITNLDREAQKQNEMKEKLLNAMNSGDEEQAAAAMVEFANSIQQNIINEARQAVNEDLSDQHVMTSRGLQVLTKDEQSYYNEVIANKGFAGTETLVPATVFERVFEYLRVNHALLNHIQFVNTTGVTQWVVKKGYVQSAWWGKLCEEIKELLDDGFEVIPTNLYKLSAYVPICNAMLDLGPIWLDRYVREILAESMAIALEEAIVKGTGKDQPIGMMKDLKAAVTAGVYSDKKAIPLTDLTPTSLGKEVMAPLTNGGRRAVSNALIIVNPLDYWEKIFPSTTFLTQNGVYVSGVLPIPATVEQSLAVPKGKMVVGIASDYFMGVGSTQKMESSKEYRFLEDETVYLSKQYANGRPKDNDSFLVFDISALKAGGSGTTTP</sequence>
<dbReference type="InterPro" id="IPR054612">
    <property type="entry name" value="Phage_capsid-like_C"/>
</dbReference>
<gene>
    <name evidence="3" type="ORF">COA08_01455</name>
</gene>
<reference evidence="3 4" key="1">
    <citation type="submission" date="2017-09" db="EMBL/GenBank/DDBJ databases">
        <title>Large-scale bioinformatics analysis of Bacillus genomes uncovers conserved roles of natural products in bacterial physiology.</title>
        <authorList>
            <consortium name="Agbiome Team Llc"/>
            <person name="Bleich R.M."/>
            <person name="Grubbs K.J."/>
            <person name="Santa Maria K.C."/>
            <person name="Allen S.E."/>
            <person name="Farag S."/>
            <person name="Shank E.A."/>
            <person name="Bowers A."/>
        </authorList>
    </citation>
    <scope>NUCLEOTIDE SEQUENCE [LARGE SCALE GENOMIC DNA]</scope>
    <source>
        <strain evidence="3 4">AFS046104</strain>
    </source>
</reference>
<evidence type="ECO:0000256" key="1">
    <source>
        <dbReference type="ARBA" id="ARBA00004328"/>
    </source>
</evidence>
<accession>A0A2C0F0R6</accession>
<dbReference type="NCBIfam" id="TIGR01554">
    <property type="entry name" value="major_cap_HK97"/>
    <property type="match status" value="1"/>
</dbReference>
<dbReference type="SUPFAM" id="SSF56563">
    <property type="entry name" value="Major capsid protein gp5"/>
    <property type="match status" value="1"/>
</dbReference>
<evidence type="ECO:0000313" key="3">
    <source>
        <dbReference type="EMBL" id="PGQ11991.1"/>
    </source>
</evidence>
<comment type="subcellular location">
    <subcellularLocation>
        <location evidence="1">Virion</location>
    </subcellularLocation>
</comment>
<dbReference type="Proteomes" id="UP000221438">
    <property type="component" value="Unassembled WGS sequence"/>
</dbReference>
<name>A0A2C0F0R6_BACCE</name>
<evidence type="ECO:0000313" key="4">
    <source>
        <dbReference type="Proteomes" id="UP000221438"/>
    </source>
</evidence>
<protein>
    <submittedName>
        <fullName evidence="3">Phage major capsid protein</fullName>
    </submittedName>
</protein>
<comment type="caution">
    <text evidence="3">The sequence shown here is derived from an EMBL/GenBank/DDBJ whole genome shotgun (WGS) entry which is preliminary data.</text>
</comment>
<dbReference type="RefSeq" id="WP_098774662.1">
    <property type="nucleotide sequence ID" value="NZ_NUJQ01000002.1"/>
</dbReference>
<dbReference type="EMBL" id="NUJQ01000002">
    <property type="protein sequence ID" value="PGQ11991.1"/>
    <property type="molecule type" value="Genomic_DNA"/>
</dbReference>
<dbReference type="InterPro" id="IPR024455">
    <property type="entry name" value="Phage_capsid"/>
</dbReference>
<organism evidence="3 4">
    <name type="scientific">Bacillus cereus</name>
    <dbReference type="NCBI Taxonomy" id="1396"/>
    <lineage>
        <taxon>Bacteria</taxon>
        <taxon>Bacillati</taxon>
        <taxon>Bacillota</taxon>
        <taxon>Bacilli</taxon>
        <taxon>Bacillales</taxon>
        <taxon>Bacillaceae</taxon>
        <taxon>Bacillus</taxon>
        <taxon>Bacillus cereus group</taxon>
    </lineage>
</organism>